<dbReference type="InterPro" id="IPR053135">
    <property type="entry name" value="AKR2_Oxidoreductase"/>
</dbReference>
<organism evidence="2 3">
    <name type="scientific">Melittangium boletus DSM 14713</name>
    <dbReference type="NCBI Taxonomy" id="1294270"/>
    <lineage>
        <taxon>Bacteria</taxon>
        <taxon>Pseudomonadati</taxon>
        <taxon>Myxococcota</taxon>
        <taxon>Myxococcia</taxon>
        <taxon>Myxococcales</taxon>
        <taxon>Cystobacterineae</taxon>
        <taxon>Archangiaceae</taxon>
        <taxon>Melittangium</taxon>
    </lineage>
</organism>
<evidence type="ECO:0000259" key="1">
    <source>
        <dbReference type="Pfam" id="PF00248"/>
    </source>
</evidence>
<dbReference type="InterPro" id="IPR036812">
    <property type="entry name" value="NAD(P)_OxRdtase_dom_sf"/>
</dbReference>
<protein>
    <submittedName>
        <fullName evidence="2">Oxidoreductase</fullName>
    </submittedName>
</protein>
<dbReference type="Pfam" id="PF00248">
    <property type="entry name" value="Aldo_ket_red"/>
    <property type="match status" value="1"/>
</dbReference>
<reference evidence="2 3" key="1">
    <citation type="submission" date="2017-06" db="EMBL/GenBank/DDBJ databases">
        <authorList>
            <person name="Kim H.J."/>
            <person name="Triplett B.A."/>
        </authorList>
    </citation>
    <scope>NUCLEOTIDE SEQUENCE [LARGE SCALE GENOMIC DNA]</scope>
    <source>
        <strain evidence="2 3">DSM 14713</strain>
    </source>
</reference>
<dbReference type="SUPFAM" id="SSF51430">
    <property type="entry name" value="NAD(P)-linked oxidoreductase"/>
    <property type="match status" value="1"/>
</dbReference>
<evidence type="ECO:0000313" key="2">
    <source>
        <dbReference type="EMBL" id="ATB26581.1"/>
    </source>
</evidence>
<dbReference type="PANTHER" id="PTHR43312:SF1">
    <property type="entry name" value="NADP-DEPENDENT OXIDOREDUCTASE DOMAIN-CONTAINING PROTEIN"/>
    <property type="match status" value="1"/>
</dbReference>
<dbReference type="Gene3D" id="3.20.20.100">
    <property type="entry name" value="NADP-dependent oxidoreductase domain"/>
    <property type="match status" value="1"/>
</dbReference>
<dbReference type="OrthoDB" id="9773828at2"/>
<dbReference type="InterPro" id="IPR023210">
    <property type="entry name" value="NADP_OxRdtase_dom"/>
</dbReference>
<dbReference type="PANTHER" id="PTHR43312">
    <property type="entry name" value="D-THREO-ALDOSE 1-DEHYDROGENASE"/>
    <property type="match status" value="1"/>
</dbReference>
<accession>A0A250I5Z5</accession>
<proteinExistence type="predicted"/>
<dbReference type="Proteomes" id="UP000217289">
    <property type="component" value="Chromosome"/>
</dbReference>
<keyword evidence="3" id="KW-1185">Reference proteome</keyword>
<dbReference type="EMBL" id="CP022163">
    <property type="protein sequence ID" value="ATB26581.1"/>
    <property type="molecule type" value="Genomic_DNA"/>
</dbReference>
<name>A0A250I5Z5_9BACT</name>
<sequence length="328" mass="36439">MNRREFLEATLALMVASNAIAASKPPSAREIPRRKLGRTGEQVSCIGLGGAHIGRQKDEAESIRIIRRALDNGINFLDNCWDYNEGQSELRMGKALQDGYRAKAFLMTKIDGRDKKTAAAQIDESLQRLRTDHLDLLQLHEIIHDNDPERSFAQGGAIEAMEEARKAGKARFLGFTGHKSPAMHLRMLEAAQQHGFRFDAVQMPLNVLDAHYDSFEKRVLPVLVREEIAVLGMKPLGGSFILQSKAVTAPECLRYALSLPVSVTITGMDSLARVDQALKVARDFQPLSEKQVQALLAKTEKVAKDGALEKYKTSIHFDGTTKHPEWLG</sequence>
<dbReference type="RefSeq" id="WP_095975496.1">
    <property type="nucleotide sequence ID" value="NZ_CP022163.1"/>
</dbReference>
<feature type="domain" description="NADP-dependent oxidoreductase" evidence="1">
    <location>
        <begin position="46"/>
        <end position="244"/>
    </location>
</feature>
<dbReference type="CDD" id="cd19100">
    <property type="entry name" value="AKR_unchar"/>
    <property type="match status" value="1"/>
</dbReference>
<dbReference type="AlphaFoldDB" id="A0A250I5Z5"/>
<dbReference type="KEGG" id="mbd:MEBOL_000009"/>
<gene>
    <name evidence="2" type="ORF">MEBOL_000009</name>
</gene>
<evidence type="ECO:0000313" key="3">
    <source>
        <dbReference type="Proteomes" id="UP000217289"/>
    </source>
</evidence>